<gene>
    <name evidence="1" type="ORF">MBCUR_08670</name>
</gene>
<dbReference type="EMBL" id="LWMV01000160">
    <property type="protein sequence ID" value="KZX12811.1"/>
    <property type="molecule type" value="Genomic_DNA"/>
</dbReference>
<protein>
    <submittedName>
        <fullName evidence="1">Uncharacterized protein</fullName>
    </submittedName>
</protein>
<dbReference type="AlphaFoldDB" id="A0A162FAN4"/>
<evidence type="ECO:0000313" key="2">
    <source>
        <dbReference type="Proteomes" id="UP000077245"/>
    </source>
</evidence>
<dbReference type="RefSeq" id="WP_067090674.1">
    <property type="nucleotide sequence ID" value="NZ_LWMV01000160.1"/>
</dbReference>
<accession>A0A162FAN4</accession>
<dbReference type="STRING" id="49547.MBCUR_08670"/>
<keyword evidence="2" id="KW-1185">Reference proteome</keyword>
<proteinExistence type="predicted"/>
<name>A0A162FAN4_9EURY</name>
<reference evidence="1 2" key="1">
    <citation type="submission" date="2016-04" db="EMBL/GenBank/DDBJ databases">
        <title>Genome sequence of Methanobrevibacter curvatus DSM 11111.</title>
        <authorList>
            <person name="Poehlein A."/>
            <person name="Seedorf H."/>
            <person name="Daniel R."/>
        </authorList>
    </citation>
    <scope>NUCLEOTIDE SEQUENCE [LARGE SCALE GENOMIC DNA]</scope>
    <source>
        <strain evidence="1 2">DSM 11111</strain>
    </source>
</reference>
<evidence type="ECO:0000313" key="1">
    <source>
        <dbReference type="EMBL" id="KZX12811.1"/>
    </source>
</evidence>
<dbReference type="Proteomes" id="UP000077245">
    <property type="component" value="Unassembled WGS sequence"/>
</dbReference>
<sequence length="110" mass="13289">MEKKETAAQLQLLVNYHEEILKNIRNKKIRKQDIKKADVKKQIIEQKRQTLNHTINNLANEEITNLFEEYEKAGKLDELIDLNNTEKEIDDRKLLKYQKNERKKETERKI</sequence>
<comment type="caution">
    <text evidence="1">The sequence shown here is derived from an EMBL/GenBank/DDBJ whole genome shotgun (WGS) entry which is preliminary data.</text>
</comment>
<organism evidence="1 2">
    <name type="scientific">Methanobrevibacter curvatus</name>
    <dbReference type="NCBI Taxonomy" id="49547"/>
    <lineage>
        <taxon>Archaea</taxon>
        <taxon>Methanobacteriati</taxon>
        <taxon>Methanobacteriota</taxon>
        <taxon>Methanomada group</taxon>
        <taxon>Methanobacteria</taxon>
        <taxon>Methanobacteriales</taxon>
        <taxon>Methanobacteriaceae</taxon>
        <taxon>Methanobrevibacter</taxon>
    </lineage>
</organism>
<dbReference type="PATRIC" id="fig|49547.3.peg.934"/>